<keyword evidence="3" id="KW-1185">Reference proteome</keyword>
<evidence type="ECO:0000313" key="3">
    <source>
        <dbReference type="Proteomes" id="UP000654257"/>
    </source>
</evidence>
<dbReference type="RefSeq" id="WP_052059180.1">
    <property type="nucleotide sequence ID" value="NZ_BMCU01000002.1"/>
</dbReference>
<dbReference type="GO" id="GO:0003677">
    <property type="term" value="F:DNA binding"/>
    <property type="evidence" value="ECO:0007669"/>
    <property type="project" value="UniProtKB-KW"/>
</dbReference>
<accession>A0A917CZP4</accession>
<gene>
    <name evidence="2" type="ORF">GCM10007304_14040</name>
</gene>
<reference evidence="2" key="1">
    <citation type="journal article" date="2014" name="Int. J. Syst. Evol. Microbiol.">
        <title>Complete genome sequence of Corynebacterium casei LMG S-19264T (=DSM 44701T), isolated from a smear-ripened cheese.</title>
        <authorList>
            <consortium name="US DOE Joint Genome Institute (JGI-PGF)"/>
            <person name="Walter F."/>
            <person name="Albersmeier A."/>
            <person name="Kalinowski J."/>
            <person name="Ruckert C."/>
        </authorList>
    </citation>
    <scope>NUCLEOTIDE SEQUENCE</scope>
    <source>
        <strain evidence="2">CCM 7905</strain>
    </source>
</reference>
<sequence>MAVPKRDRHTWSLFEDWCTAHDETPLAASPDSLARFLSAHPAASTTQRRRIAVIDAAHSRHLLPQPGRAEVVRAALDVARTARLHELAAVIGGVIARLPESGWPSELFARRDALVLVFASTGLPYTQIAALRPCDVTADPRIDALRIDTGRGVRTVTPLALMETGISPRTVFQRWLEVLGHHTRYPNTRMLADALDAVGGTGLSGFDRYVDPAGRQPLSTAIDRWGHTPLTATALTAHAVADIVRAHLDGRAPVHRHHSVQARQPSTDLVPKPASASLLDPGYYEHGTRARRDAHQLLGGVDSTLDDVEERADSLLKRLLEFVEAEVPP</sequence>
<dbReference type="Proteomes" id="UP000654257">
    <property type="component" value="Unassembled WGS sequence"/>
</dbReference>
<dbReference type="AlphaFoldDB" id="A0A917CZP4"/>
<reference evidence="2" key="2">
    <citation type="submission" date="2020-09" db="EMBL/GenBank/DDBJ databases">
        <authorList>
            <person name="Sun Q."/>
            <person name="Sedlacek I."/>
        </authorList>
    </citation>
    <scope>NUCLEOTIDE SEQUENCE</scope>
    <source>
        <strain evidence="2">CCM 7905</strain>
    </source>
</reference>
<evidence type="ECO:0000313" key="2">
    <source>
        <dbReference type="EMBL" id="GGG01264.1"/>
    </source>
</evidence>
<evidence type="ECO:0000256" key="1">
    <source>
        <dbReference type="ARBA" id="ARBA00023125"/>
    </source>
</evidence>
<keyword evidence="1" id="KW-0238">DNA-binding</keyword>
<protein>
    <recommendedName>
        <fullName evidence="4">Recombinase</fullName>
    </recommendedName>
</protein>
<name>A0A917CZP4_9NOCA</name>
<dbReference type="InterPro" id="IPR010998">
    <property type="entry name" value="Integrase_recombinase_N"/>
</dbReference>
<evidence type="ECO:0008006" key="4">
    <source>
        <dbReference type="Google" id="ProtNLM"/>
    </source>
</evidence>
<dbReference type="SUPFAM" id="SSF47823">
    <property type="entry name" value="lambda integrase-like, N-terminal domain"/>
    <property type="match status" value="1"/>
</dbReference>
<proteinExistence type="predicted"/>
<dbReference type="Gene3D" id="1.10.150.130">
    <property type="match status" value="1"/>
</dbReference>
<comment type="caution">
    <text evidence="2">The sequence shown here is derived from an EMBL/GenBank/DDBJ whole genome shotgun (WGS) entry which is preliminary data.</text>
</comment>
<organism evidence="2 3">
    <name type="scientific">Rhodococcoides trifolii</name>
    <dbReference type="NCBI Taxonomy" id="908250"/>
    <lineage>
        <taxon>Bacteria</taxon>
        <taxon>Bacillati</taxon>
        <taxon>Actinomycetota</taxon>
        <taxon>Actinomycetes</taxon>
        <taxon>Mycobacteriales</taxon>
        <taxon>Nocardiaceae</taxon>
        <taxon>Rhodococcoides</taxon>
    </lineage>
</organism>
<dbReference type="EMBL" id="BMCU01000002">
    <property type="protein sequence ID" value="GGG01264.1"/>
    <property type="molecule type" value="Genomic_DNA"/>
</dbReference>